<protein>
    <submittedName>
        <fullName evidence="1">Uncharacterized protein</fullName>
    </submittedName>
</protein>
<proteinExistence type="predicted"/>
<dbReference type="EMBL" id="SMGQ01000011">
    <property type="protein sequence ID" value="TCK98045.1"/>
    <property type="molecule type" value="Genomic_DNA"/>
</dbReference>
<keyword evidence="2" id="KW-1185">Reference proteome</keyword>
<organism evidence="1 2">
    <name type="scientific">Natranaerovirga hydrolytica</name>
    <dbReference type="NCBI Taxonomy" id="680378"/>
    <lineage>
        <taxon>Bacteria</taxon>
        <taxon>Bacillati</taxon>
        <taxon>Bacillota</taxon>
        <taxon>Clostridia</taxon>
        <taxon>Lachnospirales</taxon>
        <taxon>Natranaerovirgaceae</taxon>
        <taxon>Natranaerovirga</taxon>
    </lineage>
</organism>
<reference evidence="1 2" key="1">
    <citation type="submission" date="2019-03" db="EMBL/GenBank/DDBJ databases">
        <title>Genomic Encyclopedia of Type Strains, Phase IV (KMG-IV): sequencing the most valuable type-strain genomes for metagenomic binning, comparative biology and taxonomic classification.</title>
        <authorList>
            <person name="Goeker M."/>
        </authorList>
    </citation>
    <scope>NUCLEOTIDE SEQUENCE [LARGE SCALE GENOMIC DNA]</scope>
    <source>
        <strain evidence="1 2">DSM 24176</strain>
    </source>
</reference>
<gene>
    <name evidence="1" type="ORF">EDC19_0457</name>
</gene>
<dbReference type="Proteomes" id="UP000294545">
    <property type="component" value="Unassembled WGS sequence"/>
</dbReference>
<evidence type="ECO:0000313" key="2">
    <source>
        <dbReference type="Proteomes" id="UP000294545"/>
    </source>
</evidence>
<accession>A0A4R1MY42</accession>
<sequence length="112" mass="13402">MSFADNSFDVDWYYDTIWKGFDNKRERNELELESMKKRELREETGALDFDLVPICDYSVELEEMKTLDYKISSFASPTSLPGAVQRRRRYEMFSETIRKDRSVLPRIEQLLD</sequence>
<evidence type="ECO:0000313" key="1">
    <source>
        <dbReference type="EMBL" id="TCK98045.1"/>
    </source>
</evidence>
<dbReference type="RefSeq" id="WP_132279892.1">
    <property type="nucleotide sequence ID" value="NZ_SMGQ01000011.1"/>
</dbReference>
<dbReference type="OrthoDB" id="9131041at2"/>
<comment type="caution">
    <text evidence="1">The sequence shown here is derived from an EMBL/GenBank/DDBJ whole genome shotgun (WGS) entry which is preliminary data.</text>
</comment>
<dbReference type="AlphaFoldDB" id="A0A4R1MY42"/>
<name>A0A4R1MY42_9FIRM</name>